<dbReference type="AlphaFoldDB" id="A0A7X2NSZ9"/>
<dbReference type="Proteomes" id="UP000461880">
    <property type="component" value="Unassembled WGS sequence"/>
</dbReference>
<dbReference type="Gene3D" id="3.30.2290.10">
    <property type="entry name" value="PmbA/TldD superfamily"/>
    <property type="match status" value="1"/>
</dbReference>
<dbReference type="InterPro" id="IPR036059">
    <property type="entry name" value="TldD/PmbA_sf"/>
</dbReference>
<feature type="domain" description="Metalloprotease TldD/E C-terminal" evidence="3">
    <location>
        <begin position="216"/>
        <end position="446"/>
    </location>
</feature>
<dbReference type="GO" id="GO:0005829">
    <property type="term" value="C:cytosol"/>
    <property type="evidence" value="ECO:0007669"/>
    <property type="project" value="TreeGrafter"/>
</dbReference>
<comment type="caution">
    <text evidence="4">The sequence shown here is derived from an EMBL/GenBank/DDBJ whole genome shotgun (WGS) entry which is preliminary data.</text>
</comment>
<dbReference type="InterPro" id="IPR047657">
    <property type="entry name" value="PmbA"/>
</dbReference>
<dbReference type="Pfam" id="PF01523">
    <property type="entry name" value="PmbA_TldD_1st"/>
    <property type="match status" value="1"/>
</dbReference>
<evidence type="ECO:0000313" key="4">
    <source>
        <dbReference type="EMBL" id="MSS58942.1"/>
    </source>
</evidence>
<gene>
    <name evidence="4" type="ORF">FYJ51_08480</name>
</gene>
<accession>A0A7X2NSZ9</accession>
<evidence type="ECO:0000259" key="2">
    <source>
        <dbReference type="Pfam" id="PF01523"/>
    </source>
</evidence>
<evidence type="ECO:0000256" key="1">
    <source>
        <dbReference type="ARBA" id="ARBA00005836"/>
    </source>
</evidence>
<feature type="domain" description="Metalloprotease TldD/E N-terminal" evidence="2">
    <location>
        <begin position="21"/>
        <end position="82"/>
    </location>
</feature>
<dbReference type="PANTHER" id="PTHR43421:SF1">
    <property type="entry name" value="METALLOPROTEASE PMBA"/>
    <property type="match status" value="1"/>
</dbReference>
<protein>
    <submittedName>
        <fullName evidence="4">TldD/PmbA family protein</fullName>
    </submittedName>
</protein>
<dbReference type="InterPro" id="IPR002510">
    <property type="entry name" value="Metalloprtase-TldD/E_N"/>
</dbReference>
<reference evidence="4 5" key="1">
    <citation type="submission" date="2019-08" db="EMBL/GenBank/DDBJ databases">
        <title>In-depth cultivation of the pig gut microbiome towards novel bacterial diversity and tailored functional studies.</title>
        <authorList>
            <person name="Wylensek D."/>
            <person name="Hitch T.C.A."/>
            <person name="Clavel T."/>
        </authorList>
    </citation>
    <scope>NUCLEOTIDE SEQUENCE [LARGE SCALE GENOMIC DNA]</scope>
    <source>
        <strain evidence="4 5">Oil+RF-744-GAM-WT-6</strain>
    </source>
</reference>
<sequence>MISLDAYQKSFRNLPEGVKDAEVNAETHRRISVQIEQGKISGVKETSSVQIFVRVKREHTGYAYTEDPEEDAAGLLKQAYENSLYSTEDPEPFSASEETWSRDQEVPETIEELKQLAMNMDASIAAKIGTWKDQTECMLELTAETYGQHTVNRMGMDRGFTSPVYLLSVTLAGEDLAVKEERMSSDPEEFDLSGIAEALVRRLQAGMIPAVLPQAGSYEVILSSQAAGQMFMTAWQIFSGGKLSCGDSCLSGQIGQKVSSDVLTIIDTPDPDGGFPAFLDSEGTKGQTVSVVKNGVFVQPICSLKSAELLQVPPTGNAGRRPLLSGMIPTDIKETPKNFCILPGTSSLEEMEAHMGDGFLITEYFDLFHSLNIASGDFSVPVHAVRIRDGKECGMVRGLTMSGNFRTMLREISEVGSEAVIRPMEYLRNYGIGTCPIRIGKVTLSGE</sequence>
<proteinExistence type="inferred from homology"/>
<comment type="similarity">
    <text evidence="1">Belongs to the peptidase U62 family.</text>
</comment>
<keyword evidence="5" id="KW-1185">Reference proteome</keyword>
<evidence type="ECO:0000259" key="3">
    <source>
        <dbReference type="Pfam" id="PF19289"/>
    </source>
</evidence>
<dbReference type="GO" id="GO:0008237">
    <property type="term" value="F:metallopeptidase activity"/>
    <property type="evidence" value="ECO:0007669"/>
    <property type="project" value="InterPro"/>
</dbReference>
<dbReference type="RefSeq" id="WP_154504979.1">
    <property type="nucleotide sequence ID" value="NZ_VUMN01000020.1"/>
</dbReference>
<dbReference type="GO" id="GO:0006508">
    <property type="term" value="P:proteolysis"/>
    <property type="evidence" value="ECO:0007669"/>
    <property type="project" value="InterPro"/>
</dbReference>
<dbReference type="InterPro" id="IPR035068">
    <property type="entry name" value="TldD/PmbA_N"/>
</dbReference>
<organism evidence="4 5">
    <name type="scientific">Stecheria intestinalis</name>
    <dbReference type="NCBI Taxonomy" id="2606630"/>
    <lineage>
        <taxon>Bacteria</taxon>
        <taxon>Bacillati</taxon>
        <taxon>Bacillota</taxon>
        <taxon>Erysipelotrichia</taxon>
        <taxon>Erysipelotrichales</taxon>
        <taxon>Erysipelotrichaceae</taxon>
        <taxon>Stecheria</taxon>
    </lineage>
</organism>
<dbReference type="SUPFAM" id="SSF111283">
    <property type="entry name" value="Putative modulator of DNA gyrase, PmbA/TldD"/>
    <property type="match status" value="1"/>
</dbReference>
<dbReference type="PANTHER" id="PTHR43421">
    <property type="entry name" value="METALLOPROTEASE PMBA"/>
    <property type="match status" value="1"/>
</dbReference>
<name>A0A7X2NSZ9_9FIRM</name>
<dbReference type="InterPro" id="IPR045569">
    <property type="entry name" value="Metalloprtase-TldD/E_C"/>
</dbReference>
<dbReference type="Pfam" id="PF19289">
    <property type="entry name" value="PmbA_TldD_3rd"/>
    <property type="match status" value="1"/>
</dbReference>
<evidence type="ECO:0000313" key="5">
    <source>
        <dbReference type="Proteomes" id="UP000461880"/>
    </source>
</evidence>
<dbReference type="EMBL" id="VUMN01000020">
    <property type="protein sequence ID" value="MSS58942.1"/>
    <property type="molecule type" value="Genomic_DNA"/>
</dbReference>